<comment type="caution">
    <text evidence="1">The sequence shown here is derived from an EMBL/GenBank/DDBJ whole genome shotgun (WGS) entry which is preliminary data.</text>
</comment>
<accession>A0A8S1DWW4</accession>
<name>A0A8S1DWW4_9INSE</name>
<dbReference type="AlphaFoldDB" id="A0A8S1DWW4"/>
<protein>
    <submittedName>
        <fullName evidence="1">Uncharacterized protein</fullName>
    </submittedName>
</protein>
<proteinExistence type="predicted"/>
<evidence type="ECO:0000313" key="2">
    <source>
        <dbReference type="Proteomes" id="UP000494165"/>
    </source>
</evidence>
<dbReference type="EMBL" id="CADEPI010000482">
    <property type="protein sequence ID" value="CAB3386430.1"/>
    <property type="molecule type" value="Genomic_DNA"/>
</dbReference>
<keyword evidence="2" id="KW-1185">Reference proteome</keyword>
<organism evidence="1 2">
    <name type="scientific">Cloeon dipterum</name>
    <dbReference type="NCBI Taxonomy" id="197152"/>
    <lineage>
        <taxon>Eukaryota</taxon>
        <taxon>Metazoa</taxon>
        <taxon>Ecdysozoa</taxon>
        <taxon>Arthropoda</taxon>
        <taxon>Hexapoda</taxon>
        <taxon>Insecta</taxon>
        <taxon>Pterygota</taxon>
        <taxon>Palaeoptera</taxon>
        <taxon>Ephemeroptera</taxon>
        <taxon>Pisciforma</taxon>
        <taxon>Baetidae</taxon>
        <taxon>Cloeon</taxon>
    </lineage>
</organism>
<dbReference type="Proteomes" id="UP000494165">
    <property type="component" value="Unassembled WGS sequence"/>
</dbReference>
<evidence type="ECO:0000313" key="1">
    <source>
        <dbReference type="EMBL" id="CAB3386430.1"/>
    </source>
</evidence>
<gene>
    <name evidence="1" type="ORF">CLODIP_2_CD00657</name>
</gene>
<sequence length="222" mass="25447">MLHICSETGTDIFKSNFGLEPRKIFRALLMVEGQGDEQRRTSKNPRHYFQYEVDRSSCWKTGARKVLTEVFEIQVQTLPKILYPEGSRAPGVPVCAANQLERNPFNECLADRNSVTPSLDVAPNEPADEKFALLTILKSIQIRETRRWRLFLFTFISAAWEYEVDLGTKTFFCASEKGAHLVITLSCQTSLSERFTAFGNSLTVRYFTFYSFKIILCGRNFV</sequence>
<reference evidence="1 2" key="1">
    <citation type="submission" date="2020-04" db="EMBL/GenBank/DDBJ databases">
        <authorList>
            <person name="Alioto T."/>
            <person name="Alioto T."/>
            <person name="Gomez Garrido J."/>
        </authorList>
    </citation>
    <scope>NUCLEOTIDE SEQUENCE [LARGE SCALE GENOMIC DNA]</scope>
</reference>